<evidence type="ECO:0000313" key="3">
    <source>
        <dbReference type="EMBL" id="KAK2189731.1"/>
    </source>
</evidence>
<evidence type="ECO:0000256" key="2">
    <source>
        <dbReference type="SAM" id="SignalP"/>
    </source>
</evidence>
<organism evidence="3 4">
    <name type="scientific">Ridgeia piscesae</name>
    <name type="common">Tubeworm</name>
    <dbReference type="NCBI Taxonomy" id="27915"/>
    <lineage>
        <taxon>Eukaryota</taxon>
        <taxon>Metazoa</taxon>
        <taxon>Spiralia</taxon>
        <taxon>Lophotrochozoa</taxon>
        <taxon>Annelida</taxon>
        <taxon>Polychaeta</taxon>
        <taxon>Sedentaria</taxon>
        <taxon>Canalipalpata</taxon>
        <taxon>Sabellida</taxon>
        <taxon>Siboglinidae</taxon>
        <taxon>Ridgeia</taxon>
    </lineage>
</organism>
<dbReference type="PANTHER" id="PTHR45964:SF5">
    <property type="entry name" value="WSCD FAMILY MEMBER CG9164"/>
    <property type="match status" value="1"/>
</dbReference>
<reference evidence="3" key="1">
    <citation type="journal article" date="2023" name="Mol. Biol. Evol.">
        <title>Third-Generation Sequencing Reveals the Adaptive Role of the Epigenome in Three Deep-Sea Polychaetes.</title>
        <authorList>
            <person name="Perez M."/>
            <person name="Aroh O."/>
            <person name="Sun Y."/>
            <person name="Lan Y."/>
            <person name="Juniper S.K."/>
            <person name="Young C.R."/>
            <person name="Angers B."/>
            <person name="Qian P.Y."/>
        </authorList>
    </citation>
    <scope>NUCLEOTIDE SEQUENCE</scope>
    <source>
        <strain evidence="3">R07B-5</strain>
    </source>
</reference>
<keyword evidence="2" id="KW-0732">Signal</keyword>
<feature type="chain" id="PRO_5041916022" description="Sulfotransferase" evidence="2">
    <location>
        <begin position="20"/>
        <end position="310"/>
    </location>
</feature>
<sequence>MALHRGHIVLFVSCLLVTSLVIYSSNQVDWSLISIYYDKVLALHGFPGERVTNGSVLVAKTHGRPSRRFNKAVLLVRDTSDAIVADNNRRRGLWDKVFVQQSGMGLNFTEAWLRLNGSVHVVLYDELKRDLRHQLTSILKFLDFPLTYIECAMVNSEGKFHRRKKHTIDMATLVSDYDTKRLIEENNWRTYETVYSHRLWDKVFVQQSGMGLTFTKAWLRLNGSVHVVLYDELKRDLRHQLTSILKFLDFPLTYIECAMVNSEGKFHRRKKHTIDVATLVSDYDTKRLIQEKKWRTYETVYSHRRLFPPH</sequence>
<keyword evidence="4" id="KW-1185">Reference proteome</keyword>
<dbReference type="InterPro" id="IPR027417">
    <property type="entry name" value="P-loop_NTPase"/>
</dbReference>
<comment type="similarity">
    <text evidence="1">Belongs to the WSCD family.</text>
</comment>
<dbReference type="InterPro" id="IPR051589">
    <property type="entry name" value="Sialate-O-sulfotransferase"/>
</dbReference>
<dbReference type="SUPFAM" id="SSF52540">
    <property type="entry name" value="P-loop containing nucleoside triphosphate hydrolases"/>
    <property type="match status" value="2"/>
</dbReference>
<evidence type="ECO:0000256" key="1">
    <source>
        <dbReference type="ARBA" id="ARBA00010236"/>
    </source>
</evidence>
<gene>
    <name evidence="3" type="ORF">NP493_98g01006</name>
</gene>
<comment type="caution">
    <text evidence="3">The sequence shown here is derived from an EMBL/GenBank/DDBJ whole genome shotgun (WGS) entry which is preliminary data.</text>
</comment>
<evidence type="ECO:0000313" key="4">
    <source>
        <dbReference type="Proteomes" id="UP001209878"/>
    </source>
</evidence>
<feature type="signal peptide" evidence="2">
    <location>
        <begin position="1"/>
        <end position="19"/>
    </location>
</feature>
<dbReference type="Gene3D" id="3.40.50.300">
    <property type="entry name" value="P-loop containing nucleotide triphosphate hydrolases"/>
    <property type="match status" value="2"/>
</dbReference>
<protein>
    <recommendedName>
        <fullName evidence="5">Sulfotransferase</fullName>
    </recommendedName>
</protein>
<dbReference type="EMBL" id="JAODUO010000098">
    <property type="protein sequence ID" value="KAK2189731.1"/>
    <property type="molecule type" value="Genomic_DNA"/>
</dbReference>
<accession>A0AAD9UHN9</accession>
<dbReference type="AlphaFoldDB" id="A0AAD9UHN9"/>
<proteinExistence type="inferred from homology"/>
<name>A0AAD9UHN9_RIDPI</name>
<evidence type="ECO:0008006" key="5">
    <source>
        <dbReference type="Google" id="ProtNLM"/>
    </source>
</evidence>
<dbReference type="Proteomes" id="UP001209878">
    <property type="component" value="Unassembled WGS sequence"/>
</dbReference>
<dbReference type="PANTHER" id="PTHR45964">
    <property type="entry name" value="WSCD FAMILY MEMBER CG9164"/>
    <property type="match status" value="1"/>
</dbReference>